<feature type="domain" description="Alkyl hydroperoxide reductase subunit C/ Thiol specific antioxidant" evidence="1">
    <location>
        <begin position="2"/>
        <end position="76"/>
    </location>
</feature>
<evidence type="ECO:0000313" key="2">
    <source>
        <dbReference type="EMBL" id="SVC39512.1"/>
    </source>
</evidence>
<gene>
    <name evidence="2" type="ORF">METZ01_LOCUS292366</name>
</gene>
<evidence type="ECO:0000259" key="1">
    <source>
        <dbReference type="Pfam" id="PF00578"/>
    </source>
</evidence>
<dbReference type="InterPro" id="IPR000866">
    <property type="entry name" value="AhpC/TSA"/>
</dbReference>
<dbReference type="EMBL" id="UINC01088895">
    <property type="protein sequence ID" value="SVC39512.1"/>
    <property type="molecule type" value="Genomic_DNA"/>
</dbReference>
<proteinExistence type="predicted"/>
<dbReference type="AlphaFoldDB" id="A0A382LWU3"/>
<dbReference type="Gene3D" id="3.40.30.10">
    <property type="entry name" value="Glutaredoxin"/>
    <property type="match status" value="1"/>
</dbReference>
<sequence>MFAEKNLVVYGINDKDAESAREWVEKEQLPFSVLLDQDRRVGISYGMSEALAERYVANNAEGRRPAVVINETGLITAWEPDMNTVEQIDSLIANL</sequence>
<accession>A0A382LWU3</accession>
<dbReference type="GO" id="GO:0016209">
    <property type="term" value="F:antioxidant activity"/>
    <property type="evidence" value="ECO:0007669"/>
    <property type="project" value="InterPro"/>
</dbReference>
<organism evidence="2">
    <name type="scientific">marine metagenome</name>
    <dbReference type="NCBI Taxonomy" id="408172"/>
    <lineage>
        <taxon>unclassified sequences</taxon>
        <taxon>metagenomes</taxon>
        <taxon>ecological metagenomes</taxon>
    </lineage>
</organism>
<dbReference type="GO" id="GO:0016491">
    <property type="term" value="F:oxidoreductase activity"/>
    <property type="evidence" value="ECO:0007669"/>
    <property type="project" value="InterPro"/>
</dbReference>
<dbReference type="Pfam" id="PF00578">
    <property type="entry name" value="AhpC-TSA"/>
    <property type="match status" value="1"/>
</dbReference>
<dbReference type="InterPro" id="IPR036249">
    <property type="entry name" value="Thioredoxin-like_sf"/>
</dbReference>
<reference evidence="2" key="1">
    <citation type="submission" date="2018-05" db="EMBL/GenBank/DDBJ databases">
        <authorList>
            <person name="Lanie J.A."/>
            <person name="Ng W.-L."/>
            <person name="Kazmierczak K.M."/>
            <person name="Andrzejewski T.M."/>
            <person name="Davidsen T.M."/>
            <person name="Wayne K.J."/>
            <person name="Tettelin H."/>
            <person name="Glass J.I."/>
            <person name="Rusch D."/>
            <person name="Podicherti R."/>
            <person name="Tsui H.-C.T."/>
            <person name="Winkler M.E."/>
        </authorList>
    </citation>
    <scope>NUCLEOTIDE SEQUENCE</scope>
</reference>
<dbReference type="SUPFAM" id="SSF52833">
    <property type="entry name" value="Thioredoxin-like"/>
    <property type="match status" value="1"/>
</dbReference>
<name>A0A382LWU3_9ZZZZ</name>
<protein>
    <recommendedName>
        <fullName evidence="1">Alkyl hydroperoxide reductase subunit C/ Thiol specific antioxidant domain-containing protein</fullName>
    </recommendedName>
</protein>